<evidence type="ECO:0000256" key="7">
    <source>
        <dbReference type="SAM" id="Phobius"/>
    </source>
</evidence>
<dbReference type="SUPFAM" id="SSF49354">
    <property type="entry name" value="PapD-like"/>
    <property type="match status" value="1"/>
</dbReference>
<keyword evidence="6" id="KW-0175">Coiled coil</keyword>
<dbReference type="Gene3D" id="2.60.40.10">
    <property type="entry name" value="Immunoglobulins"/>
    <property type="match status" value="1"/>
</dbReference>
<keyword evidence="4 7" id="KW-1133">Transmembrane helix</keyword>
<dbReference type="PANTHER" id="PTHR10809:SF6">
    <property type="entry name" value="AT11025P-RELATED"/>
    <property type="match status" value="1"/>
</dbReference>
<dbReference type="RefSeq" id="XP_018297753.1">
    <property type="nucleotide sequence ID" value="XM_018438117.1"/>
</dbReference>
<feature type="coiled-coil region" evidence="6">
    <location>
        <begin position="160"/>
        <end position="201"/>
    </location>
</feature>
<dbReference type="GO" id="GO:0005789">
    <property type="term" value="C:endoplasmic reticulum membrane"/>
    <property type="evidence" value="ECO:0007669"/>
    <property type="project" value="InterPro"/>
</dbReference>
<dbReference type="GO" id="GO:0061817">
    <property type="term" value="P:endoplasmic reticulum-plasma membrane tethering"/>
    <property type="evidence" value="ECO:0007669"/>
    <property type="project" value="TreeGrafter"/>
</dbReference>
<dbReference type="PROSITE" id="PS50202">
    <property type="entry name" value="MSP"/>
    <property type="match status" value="1"/>
</dbReference>
<evidence type="ECO:0000256" key="2">
    <source>
        <dbReference type="ARBA" id="ARBA00008932"/>
    </source>
</evidence>
<dbReference type="GO" id="GO:0033149">
    <property type="term" value="F:FFAT motif binding"/>
    <property type="evidence" value="ECO:0007669"/>
    <property type="project" value="TreeGrafter"/>
</dbReference>
<proteinExistence type="inferred from homology"/>
<keyword evidence="3 7" id="KW-0812">Transmembrane</keyword>
<evidence type="ECO:0000259" key="8">
    <source>
        <dbReference type="PROSITE" id="PS50202"/>
    </source>
</evidence>
<dbReference type="Proteomes" id="UP000077315">
    <property type="component" value="Unassembled WGS sequence"/>
</dbReference>
<evidence type="ECO:0000313" key="10">
    <source>
        <dbReference type="Proteomes" id="UP000077315"/>
    </source>
</evidence>
<comment type="similarity">
    <text evidence="2">Belongs to the VAMP-associated protein (VAP) (TC 9.B.17) family.</text>
</comment>
<dbReference type="STRING" id="763407.A0A162V3K8"/>
<protein>
    <recommendedName>
        <fullName evidence="8">MSP domain-containing protein</fullName>
    </recommendedName>
</protein>
<evidence type="ECO:0000256" key="4">
    <source>
        <dbReference type="ARBA" id="ARBA00022989"/>
    </source>
</evidence>
<dbReference type="GO" id="GO:0005886">
    <property type="term" value="C:plasma membrane"/>
    <property type="evidence" value="ECO:0007669"/>
    <property type="project" value="TreeGrafter"/>
</dbReference>
<evidence type="ECO:0000256" key="3">
    <source>
        <dbReference type="ARBA" id="ARBA00022692"/>
    </source>
</evidence>
<name>A0A162V3K8_PHYB8</name>
<dbReference type="InterPro" id="IPR013783">
    <property type="entry name" value="Ig-like_fold"/>
</dbReference>
<dbReference type="InterPro" id="IPR008962">
    <property type="entry name" value="PapD-like_sf"/>
</dbReference>
<sequence>MSLKIIPGDQLEFVRPLTRVVSSTLRLYNPGTSDVAFKVKTTAPRQYCVRPNAGLIKPQATMEVQVMFQPLPEEPPIGFKCKDKFLVQSVQVSDHSEDIALPDLWANVEATNKQSIEQKKLRCAFVDEVVQAPPQVEEEKKVGSPAPDAAPVTVEPEVVNNQTQEEMSDARETIKMMQQKLESYEQEMNLLRRRKEESAQEVFAPVQPAVVVVPAKSSYFYSLLTLAVLVNILALYYIMSR</sequence>
<dbReference type="EMBL" id="KV440972">
    <property type="protein sequence ID" value="OAD79713.1"/>
    <property type="molecule type" value="Genomic_DNA"/>
</dbReference>
<accession>A0A162V3K8</accession>
<dbReference type="GeneID" id="28999023"/>
<evidence type="ECO:0000256" key="5">
    <source>
        <dbReference type="ARBA" id="ARBA00023136"/>
    </source>
</evidence>
<feature type="transmembrane region" description="Helical" evidence="7">
    <location>
        <begin position="219"/>
        <end position="239"/>
    </location>
</feature>
<organism evidence="9 10">
    <name type="scientific">Phycomyces blakesleeanus (strain ATCC 8743b / DSM 1359 / FGSC 10004 / NBRC 33097 / NRRL 1555)</name>
    <dbReference type="NCBI Taxonomy" id="763407"/>
    <lineage>
        <taxon>Eukaryota</taxon>
        <taxon>Fungi</taxon>
        <taxon>Fungi incertae sedis</taxon>
        <taxon>Mucoromycota</taxon>
        <taxon>Mucoromycotina</taxon>
        <taxon>Mucoromycetes</taxon>
        <taxon>Mucorales</taxon>
        <taxon>Phycomycetaceae</taxon>
        <taxon>Phycomyces</taxon>
    </lineage>
</organism>
<feature type="domain" description="MSP" evidence="8">
    <location>
        <begin position="2"/>
        <end position="126"/>
    </location>
</feature>
<evidence type="ECO:0000256" key="6">
    <source>
        <dbReference type="SAM" id="Coils"/>
    </source>
</evidence>
<dbReference type="InParanoid" id="A0A162V3K8"/>
<dbReference type="OrthoDB" id="264603at2759"/>
<gene>
    <name evidence="9" type="ORF">PHYBLDRAFT_179214</name>
</gene>
<keyword evidence="10" id="KW-1185">Reference proteome</keyword>
<dbReference type="GO" id="GO:0090158">
    <property type="term" value="P:endoplasmic reticulum membrane organization"/>
    <property type="evidence" value="ECO:0007669"/>
    <property type="project" value="TreeGrafter"/>
</dbReference>
<dbReference type="Pfam" id="PF00635">
    <property type="entry name" value="Motile_Sperm"/>
    <property type="match status" value="1"/>
</dbReference>
<reference evidence="10" key="1">
    <citation type="submission" date="2015-06" db="EMBL/GenBank/DDBJ databases">
        <title>Expansion of signal transduction pathways in fungi by whole-genome duplication.</title>
        <authorList>
            <consortium name="DOE Joint Genome Institute"/>
            <person name="Corrochano L.M."/>
            <person name="Kuo A."/>
            <person name="Marcet-Houben M."/>
            <person name="Polaino S."/>
            <person name="Salamov A."/>
            <person name="Villalobos J.M."/>
            <person name="Alvarez M.I."/>
            <person name="Avalos J."/>
            <person name="Benito E.P."/>
            <person name="Benoit I."/>
            <person name="Burger G."/>
            <person name="Camino L.P."/>
            <person name="Canovas D."/>
            <person name="Cerda-Olmedo E."/>
            <person name="Cheng J.-F."/>
            <person name="Dominguez A."/>
            <person name="Elias M."/>
            <person name="Eslava A.P."/>
            <person name="Glaser F."/>
            <person name="Grimwood J."/>
            <person name="Gutierrez G."/>
            <person name="Heitman J."/>
            <person name="Henrissat B."/>
            <person name="Iturriaga E.A."/>
            <person name="Lang B.F."/>
            <person name="Lavin J.L."/>
            <person name="Lee S."/>
            <person name="Li W."/>
            <person name="Lindquist E."/>
            <person name="Lopez-Garcia S."/>
            <person name="Luque E.M."/>
            <person name="Marcos A.T."/>
            <person name="Martin J."/>
            <person name="McCluskey K."/>
            <person name="Medina H.R."/>
            <person name="Miralles-Duran A."/>
            <person name="Miyazaki A."/>
            <person name="Munoz-Torres E."/>
            <person name="Oguiza J.A."/>
            <person name="Ohm R."/>
            <person name="Olmedo M."/>
            <person name="Orejas M."/>
            <person name="Ortiz-Castellanos L."/>
            <person name="Pisabarro A.G."/>
            <person name="Rodriguez-Romero J."/>
            <person name="Ruiz-Herrera J."/>
            <person name="Ruiz-Vazquez R."/>
            <person name="Sanz C."/>
            <person name="Schackwitz W."/>
            <person name="Schmutz J."/>
            <person name="Shahriari M."/>
            <person name="Shelest E."/>
            <person name="Silva-Franco F."/>
            <person name="Soanes D."/>
            <person name="Syed K."/>
            <person name="Tagua V.G."/>
            <person name="Talbot N.J."/>
            <person name="Thon M."/>
            <person name="De vries R.P."/>
            <person name="Wiebenga A."/>
            <person name="Yadav J.S."/>
            <person name="Braun E.L."/>
            <person name="Baker S."/>
            <person name="Garre V."/>
            <person name="Horwitz B."/>
            <person name="Torres-Martinez S."/>
            <person name="Idnurm A."/>
            <person name="Herrera-Estrella A."/>
            <person name="Gabaldon T."/>
            <person name="Grigoriev I.V."/>
        </authorList>
    </citation>
    <scope>NUCLEOTIDE SEQUENCE [LARGE SCALE GENOMIC DNA]</scope>
    <source>
        <strain evidence="10">NRRL 1555(-)</strain>
    </source>
</reference>
<dbReference type="VEuPathDB" id="FungiDB:PHYBLDRAFT_179214"/>
<dbReference type="InterPro" id="IPR000535">
    <property type="entry name" value="MSP_dom"/>
</dbReference>
<dbReference type="InterPro" id="IPR016763">
    <property type="entry name" value="VAP"/>
</dbReference>
<dbReference type="PANTHER" id="PTHR10809">
    <property type="entry name" value="VESICLE-ASSOCIATED MEMBRANE PROTEIN-ASSOCIATED PROTEIN"/>
    <property type="match status" value="1"/>
</dbReference>
<comment type="subcellular location">
    <subcellularLocation>
        <location evidence="1">Membrane</location>
        <topology evidence="1">Single-pass type IV membrane protein</topology>
    </subcellularLocation>
</comment>
<dbReference type="AlphaFoldDB" id="A0A162V3K8"/>
<evidence type="ECO:0000313" key="9">
    <source>
        <dbReference type="EMBL" id="OAD79713.1"/>
    </source>
</evidence>
<keyword evidence="5 7" id="KW-0472">Membrane</keyword>
<evidence type="ECO:0000256" key="1">
    <source>
        <dbReference type="ARBA" id="ARBA00004211"/>
    </source>
</evidence>